<keyword evidence="2" id="KW-1003">Cell membrane</keyword>
<dbReference type="PANTHER" id="PTHR30086">
    <property type="entry name" value="ARGININE EXPORTER PROTEIN ARGO"/>
    <property type="match status" value="1"/>
</dbReference>
<accession>A0A3G2T3P4</accession>
<dbReference type="EMBL" id="CP033133">
    <property type="protein sequence ID" value="AYO54691.1"/>
    <property type="molecule type" value="Genomic_DNA"/>
</dbReference>
<evidence type="ECO:0000256" key="2">
    <source>
        <dbReference type="ARBA" id="ARBA00022475"/>
    </source>
</evidence>
<organism evidence="7 8">
    <name type="scientific">Acinetobacter wuhouensis</name>
    <dbReference type="NCBI Taxonomy" id="1879050"/>
    <lineage>
        <taxon>Bacteria</taxon>
        <taxon>Pseudomonadati</taxon>
        <taxon>Pseudomonadota</taxon>
        <taxon>Gammaproteobacteria</taxon>
        <taxon>Moraxellales</taxon>
        <taxon>Moraxellaceae</taxon>
        <taxon>Acinetobacter</taxon>
    </lineage>
</organism>
<evidence type="ECO:0000256" key="5">
    <source>
        <dbReference type="ARBA" id="ARBA00023136"/>
    </source>
</evidence>
<keyword evidence="3 6" id="KW-0812">Transmembrane</keyword>
<protein>
    <submittedName>
        <fullName evidence="7">LysE family translocator</fullName>
    </submittedName>
</protein>
<proteinExistence type="predicted"/>
<keyword evidence="4 6" id="KW-1133">Transmembrane helix</keyword>
<feature type="transmembrane region" description="Helical" evidence="6">
    <location>
        <begin position="6"/>
        <end position="27"/>
    </location>
</feature>
<dbReference type="InterPro" id="IPR001123">
    <property type="entry name" value="LeuE-type"/>
</dbReference>
<dbReference type="AlphaFoldDB" id="A0A3G2T3P4"/>
<reference evidence="7 8" key="1">
    <citation type="submission" date="2018-10" db="EMBL/GenBank/DDBJ databases">
        <title>The complete genome of Acinetobacter wuhouensis strain WCHAW010062.</title>
        <authorList>
            <person name="Hu Y."/>
            <person name="Long H."/>
            <person name="Feng Y."/>
            <person name="Zong Z."/>
        </authorList>
    </citation>
    <scope>NUCLEOTIDE SEQUENCE [LARGE SCALE GENOMIC DNA]</scope>
    <source>
        <strain evidence="7 8">WCHAW010062</strain>
    </source>
</reference>
<feature type="transmembrane region" description="Helical" evidence="6">
    <location>
        <begin position="180"/>
        <end position="198"/>
    </location>
</feature>
<evidence type="ECO:0000256" key="6">
    <source>
        <dbReference type="SAM" id="Phobius"/>
    </source>
</evidence>
<dbReference type="Proteomes" id="UP000279962">
    <property type="component" value="Chromosome"/>
</dbReference>
<keyword evidence="5 6" id="KW-0472">Membrane</keyword>
<evidence type="ECO:0000256" key="3">
    <source>
        <dbReference type="ARBA" id="ARBA00022692"/>
    </source>
</evidence>
<sequence length="203" mass="22299">MLSLIISIFTFSLSMSISPGPVNLAILSSSMNFGVKKTFAFISGATIGFTLLLIAVCLGLYQVLVLYPILLDVITVLGTALLIWMGWNILKAKGESIQIQTNDSGKIPTFLQGALMQWLNPKAWIAAVAGTALFSASKFENALVLFVLIYFVVCYLSLWIWGIAGEKLANFLNVGNRARIFNILMGLALMLISLEMCWKHFSH</sequence>
<evidence type="ECO:0000313" key="8">
    <source>
        <dbReference type="Proteomes" id="UP000279962"/>
    </source>
</evidence>
<name>A0A3G2T3P4_9GAMM</name>
<feature type="transmembrane region" description="Helical" evidence="6">
    <location>
        <begin position="142"/>
        <end position="160"/>
    </location>
</feature>
<dbReference type="GO" id="GO:0033228">
    <property type="term" value="P:cysteine export across plasma membrane"/>
    <property type="evidence" value="ECO:0007669"/>
    <property type="project" value="TreeGrafter"/>
</dbReference>
<evidence type="ECO:0000256" key="1">
    <source>
        <dbReference type="ARBA" id="ARBA00004651"/>
    </source>
</evidence>
<dbReference type="GO" id="GO:0015171">
    <property type="term" value="F:amino acid transmembrane transporter activity"/>
    <property type="evidence" value="ECO:0007669"/>
    <property type="project" value="TreeGrafter"/>
</dbReference>
<feature type="transmembrane region" description="Helical" evidence="6">
    <location>
        <begin position="39"/>
        <end position="61"/>
    </location>
</feature>
<feature type="transmembrane region" description="Helical" evidence="6">
    <location>
        <begin position="67"/>
        <end position="90"/>
    </location>
</feature>
<dbReference type="PANTHER" id="PTHR30086:SF20">
    <property type="entry name" value="ARGININE EXPORTER PROTEIN ARGO-RELATED"/>
    <property type="match status" value="1"/>
</dbReference>
<evidence type="ECO:0000256" key="4">
    <source>
        <dbReference type="ARBA" id="ARBA00022989"/>
    </source>
</evidence>
<dbReference type="Pfam" id="PF01810">
    <property type="entry name" value="LysE"/>
    <property type="match status" value="1"/>
</dbReference>
<comment type="subcellular location">
    <subcellularLocation>
        <location evidence="1">Cell membrane</location>
        <topology evidence="1">Multi-pass membrane protein</topology>
    </subcellularLocation>
</comment>
<dbReference type="GO" id="GO:0005886">
    <property type="term" value="C:plasma membrane"/>
    <property type="evidence" value="ECO:0007669"/>
    <property type="project" value="UniProtKB-SubCell"/>
</dbReference>
<evidence type="ECO:0000313" key="7">
    <source>
        <dbReference type="EMBL" id="AYO54691.1"/>
    </source>
</evidence>
<gene>
    <name evidence="7" type="ORF">CDG68_14000</name>
</gene>